<sequence>MMNEVEPEVTSSGRLRRRSFFEGMETDGTSADHVALRENDVAPHALGSSSHSESESYGGRTFSLPGSSGNVGKGVADDLSGPERIHSTVHTFLASLYDMGRNVLLRLHLIVLTWIAKWPTVHARLATWPDALRSILRHPIEWIRPRPRDPAVPVKSWVYPTHYLTYATLSLVLIQLVLVCHYQTLSLTLQVHECIVQERLLAASDVSAATSRAPTSTAASLRFLERRFEQQQASTSRLPGQATRPWTCLAVVPTESDTSMAQAAALAAFWPRSQVLAAQDAPIQVASRVYVGIGAHPLVDPLVDPRAGGVVALLAPLSALRPALFVPRFPDLLLVKTEFALRQLVKVRQAQQEDADGGRPRGTTTPPRHFGIYLLRSTVPDIYDRHIPKHWDAFLHIVVGPATDTSTQYTHELLAAWVAHPTWPVLHVRFHKSLARCRAVERQLSTMANASRATNVDLVCDAAANAPPELVRLKNAIGMHVMPAPPEREEYEDVVLETLAVGALVVTYESPIMQEYVPETCGLRVGAYEYAAETDAPRLVPLPRVHVTPRDLEHAIHALVALDRTTRVAAGRAARVHYLRLRTHYLSAVVAMDAAVCEGDRDERLDTTWRESGLDPRRKVHVETMRAFLY</sequence>
<dbReference type="EMBL" id="CM047590">
    <property type="protein sequence ID" value="KAI9919551.1"/>
    <property type="molecule type" value="Genomic_DNA"/>
</dbReference>
<name>A0ACC0WP76_9STRA</name>
<evidence type="ECO:0000313" key="2">
    <source>
        <dbReference type="Proteomes" id="UP001163321"/>
    </source>
</evidence>
<organism evidence="1 2">
    <name type="scientific">Peronosclerospora sorghi</name>
    <dbReference type="NCBI Taxonomy" id="230839"/>
    <lineage>
        <taxon>Eukaryota</taxon>
        <taxon>Sar</taxon>
        <taxon>Stramenopiles</taxon>
        <taxon>Oomycota</taxon>
        <taxon>Peronosporomycetes</taxon>
        <taxon>Peronosporales</taxon>
        <taxon>Peronosporaceae</taxon>
        <taxon>Peronosclerospora</taxon>
    </lineage>
</organism>
<protein>
    <submittedName>
        <fullName evidence="1">Uncharacterized protein</fullName>
    </submittedName>
</protein>
<reference evidence="1 2" key="1">
    <citation type="journal article" date="2022" name="bioRxiv">
        <title>The genome of the oomycete Peronosclerospora sorghi, a cosmopolitan pathogen of maize and sorghum, is inflated with dispersed pseudogenes.</title>
        <authorList>
            <person name="Fletcher K."/>
            <person name="Martin F."/>
            <person name="Isakeit T."/>
            <person name="Cavanaugh K."/>
            <person name="Magill C."/>
            <person name="Michelmore R."/>
        </authorList>
    </citation>
    <scope>NUCLEOTIDE SEQUENCE [LARGE SCALE GENOMIC DNA]</scope>
    <source>
        <strain evidence="1">P6</strain>
    </source>
</reference>
<comment type="caution">
    <text evidence="1">The sequence shown here is derived from an EMBL/GenBank/DDBJ whole genome shotgun (WGS) entry which is preliminary data.</text>
</comment>
<keyword evidence="2" id="KW-1185">Reference proteome</keyword>
<evidence type="ECO:0000313" key="1">
    <source>
        <dbReference type="EMBL" id="KAI9919551.1"/>
    </source>
</evidence>
<gene>
    <name evidence="1" type="ORF">PsorP6_017680</name>
</gene>
<proteinExistence type="predicted"/>
<accession>A0ACC0WP76</accession>
<dbReference type="Proteomes" id="UP001163321">
    <property type="component" value="Chromosome 11"/>
</dbReference>